<name>A0A243W9G9_9BACT</name>
<dbReference type="Gene3D" id="2.40.160.10">
    <property type="entry name" value="Porin"/>
    <property type="match status" value="1"/>
</dbReference>
<organism evidence="1 2">
    <name type="scientific">Hymenobacter crusticola</name>
    <dbReference type="NCBI Taxonomy" id="1770526"/>
    <lineage>
        <taxon>Bacteria</taxon>
        <taxon>Pseudomonadati</taxon>
        <taxon>Bacteroidota</taxon>
        <taxon>Cytophagia</taxon>
        <taxon>Cytophagales</taxon>
        <taxon>Hymenobacteraceae</taxon>
        <taxon>Hymenobacter</taxon>
    </lineage>
</organism>
<dbReference type="Proteomes" id="UP000194873">
    <property type="component" value="Unassembled WGS sequence"/>
</dbReference>
<comment type="caution">
    <text evidence="1">The sequence shown here is derived from an EMBL/GenBank/DDBJ whole genome shotgun (WGS) entry which is preliminary data.</text>
</comment>
<dbReference type="InterPro" id="IPR023614">
    <property type="entry name" value="Porin_dom_sf"/>
</dbReference>
<protein>
    <recommendedName>
        <fullName evidence="3">Porin</fullName>
    </recommendedName>
</protein>
<keyword evidence="2" id="KW-1185">Reference proteome</keyword>
<dbReference type="AlphaFoldDB" id="A0A243W9G9"/>
<dbReference type="EMBL" id="MTSE01000018">
    <property type="protein sequence ID" value="OUJ71148.1"/>
    <property type="molecule type" value="Genomic_DNA"/>
</dbReference>
<dbReference type="OrthoDB" id="9771991at2"/>
<proteinExistence type="predicted"/>
<evidence type="ECO:0000313" key="2">
    <source>
        <dbReference type="Proteomes" id="UP000194873"/>
    </source>
</evidence>
<gene>
    <name evidence="1" type="ORF">BXP70_22785</name>
</gene>
<sequence length="480" mass="52116">MVVGALLAGSVAHAQVILPPTPGKAPDPAPNVIPKPAAQPAKSAPYGAGMKINISPDGSKYVRIMTAHQVWARYTENNTGTLSATEEPTPSQTDFSLRRSRVLLVAQLNSRFVIITQLGVNSQNTLSGGGPGEPTGPGKKPSFYLHDATIDYKVNSHLSLGGGLHAYNGISRQSSFAAFSLLTLDVPGTQWPVTDAIDQTGRGLGLFAHGRFGHFDYRLSVNDAFRNNLSSTPATLTTDVAAFNPRARGKVYQGYFTWEFLEKEANLVPFTVGCYLGSKRVLNLGTGFLYYGKGMYMRSEAAPSLQPNTSAWTIPYTKQDLSVLAADIFYDTPVDTTAGNKTAFTIYGAFYRYNMGSNFMRYGGNVNPGAGSAVLRGNSVPVLGTGTAQTIQTGFLLPQRLLGPKIRLQPYVDYIHGHYDGLRRTDGRIQDVHIMDGGVNVLLDGHQAKVTLNYRARPDFNNINNLDYRPEVTMQLQVIL</sequence>
<evidence type="ECO:0000313" key="1">
    <source>
        <dbReference type="EMBL" id="OUJ71148.1"/>
    </source>
</evidence>
<reference evidence="1 2" key="1">
    <citation type="submission" date="2017-01" db="EMBL/GenBank/DDBJ databases">
        <title>A new Hymenobacter.</title>
        <authorList>
            <person name="Liang Y."/>
            <person name="Feng F."/>
        </authorList>
    </citation>
    <scope>NUCLEOTIDE SEQUENCE [LARGE SCALE GENOMIC DNA]</scope>
    <source>
        <strain evidence="1">MIMBbqt21</strain>
    </source>
</reference>
<accession>A0A243W9G9</accession>
<evidence type="ECO:0008006" key="3">
    <source>
        <dbReference type="Google" id="ProtNLM"/>
    </source>
</evidence>